<comment type="subcellular location">
    <subcellularLocation>
        <location evidence="2">Cytoplasm</location>
    </subcellularLocation>
    <subcellularLocation>
        <location evidence="1">Plastid</location>
        <location evidence="1">Chloroplast</location>
    </subcellularLocation>
</comment>
<dbReference type="InterPro" id="IPR009001">
    <property type="entry name" value="Transl_elong_EF1A/Init_IF2_C"/>
</dbReference>
<dbReference type="FunFam" id="2.40.30.10:FF:000070">
    <property type="entry name" value="Translation elongation factor EF-1 subunit"/>
    <property type="match status" value="1"/>
</dbReference>
<gene>
    <name evidence="11" type="ORF">JKP88DRAFT_270592</name>
</gene>
<comment type="catalytic activity">
    <reaction evidence="9">
        <text>GTP + H2O = GDP + phosphate + H(+)</text>
        <dbReference type="Rhea" id="RHEA:19669"/>
        <dbReference type="ChEBI" id="CHEBI:15377"/>
        <dbReference type="ChEBI" id="CHEBI:15378"/>
        <dbReference type="ChEBI" id="CHEBI:37565"/>
        <dbReference type="ChEBI" id="CHEBI:43474"/>
        <dbReference type="ChEBI" id="CHEBI:58189"/>
    </reaction>
    <physiologicalReaction direction="left-to-right" evidence="9">
        <dbReference type="Rhea" id="RHEA:19670"/>
    </physiologicalReaction>
</comment>
<dbReference type="AlphaFoldDB" id="A0A836CAR8"/>
<dbReference type="CDD" id="cd04093">
    <property type="entry name" value="HBS1_C_III"/>
    <property type="match status" value="1"/>
</dbReference>
<dbReference type="GO" id="GO:0009507">
    <property type="term" value="C:chloroplast"/>
    <property type="evidence" value="ECO:0007669"/>
    <property type="project" value="UniProtKB-SubCell"/>
</dbReference>
<proteinExistence type="inferred from homology"/>
<dbReference type="GO" id="GO:0006412">
    <property type="term" value="P:translation"/>
    <property type="evidence" value="ECO:0007669"/>
    <property type="project" value="UniProtKB-KW"/>
</dbReference>
<evidence type="ECO:0000256" key="7">
    <source>
        <dbReference type="ARBA" id="ARBA00022917"/>
    </source>
</evidence>
<protein>
    <submittedName>
        <fullName evidence="11">P-loop containing nucleoside triphosphate hydrolase protein</fullName>
    </submittedName>
</protein>
<dbReference type="InterPro" id="IPR009000">
    <property type="entry name" value="Transl_B-barrel_sf"/>
</dbReference>
<dbReference type="GO" id="GO:0003924">
    <property type="term" value="F:GTPase activity"/>
    <property type="evidence" value="ECO:0007669"/>
    <property type="project" value="InterPro"/>
</dbReference>
<evidence type="ECO:0000256" key="6">
    <source>
        <dbReference type="ARBA" id="ARBA00022801"/>
    </source>
</evidence>
<dbReference type="Pfam" id="PF00009">
    <property type="entry name" value="GTP_EFTU"/>
    <property type="match status" value="1"/>
</dbReference>
<keyword evidence="8" id="KW-0342">GTP-binding</keyword>
<dbReference type="GO" id="GO:0005525">
    <property type="term" value="F:GTP binding"/>
    <property type="evidence" value="ECO:0007669"/>
    <property type="project" value="UniProtKB-KW"/>
</dbReference>
<dbReference type="InterPro" id="IPR027417">
    <property type="entry name" value="P-loop_NTPase"/>
</dbReference>
<dbReference type="InterPro" id="IPR000795">
    <property type="entry name" value="T_Tr_GTP-bd_dom"/>
</dbReference>
<evidence type="ECO:0000256" key="4">
    <source>
        <dbReference type="ARBA" id="ARBA00022490"/>
    </source>
</evidence>
<accession>A0A836CAR8</accession>
<evidence type="ECO:0000256" key="3">
    <source>
        <dbReference type="ARBA" id="ARBA00007249"/>
    </source>
</evidence>
<comment type="similarity">
    <text evidence="3">Belongs to the TRAFAC class translation factor GTPase superfamily. Classic translation factor GTPase family. EF-Tu/EF-1A subfamily.</text>
</comment>
<comment type="caution">
    <text evidence="11">The sequence shown here is derived from an EMBL/GenBank/DDBJ whole genome shotgun (WGS) entry which is preliminary data.</text>
</comment>
<dbReference type="SUPFAM" id="SSF50465">
    <property type="entry name" value="EF-Tu/eEF-1alpha/eIF2-gamma C-terminal domain"/>
    <property type="match status" value="1"/>
</dbReference>
<dbReference type="InterPro" id="IPR050100">
    <property type="entry name" value="TRAFAC_GTPase_members"/>
</dbReference>
<dbReference type="Pfam" id="PF22594">
    <property type="entry name" value="GTP-eEF1A_C"/>
    <property type="match status" value="1"/>
</dbReference>
<keyword evidence="7" id="KW-0648">Protein biosynthesis</keyword>
<evidence type="ECO:0000313" key="12">
    <source>
        <dbReference type="Proteomes" id="UP000664859"/>
    </source>
</evidence>
<dbReference type="EMBL" id="JAFCMP010000517">
    <property type="protein sequence ID" value="KAG5178193.1"/>
    <property type="molecule type" value="Genomic_DNA"/>
</dbReference>
<dbReference type="Gene3D" id="2.40.30.10">
    <property type="entry name" value="Translation factors"/>
    <property type="match status" value="2"/>
</dbReference>
<dbReference type="SUPFAM" id="SSF50447">
    <property type="entry name" value="Translation proteins"/>
    <property type="match status" value="1"/>
</dbReference>
<dbReference type="Gene3D" id="3.40.50.300">
    <property type="entry name" value="P-loop containing nucleotide triphosphate hydrolases"/>
    <property type="match status" value="1"/>
</dbReference>
<evidence type="ECO:0000313" key="11">
    <source>
        <dbReference type="EMBL" id="KAG5178193.1"/>
    </source>
</evidence>
<evidence type="ECO:0000256" key="9">
    <source>
        <dbReference type="ARBA" id="ARBA00049117"/>
    </source>
</evidence>
<name>A0A836CAR8_9STRA</name>
<sequence length="437" mass="46763">MVVVGHVDAGKSTLMGQVLVKMGHVSQRVLHKHEREAREQGKASFYLAWIMDEDEEERAHGVTIDVAQKHVVTETKLITLLDAPGHRDFIPKMISGACAADVAVLVVPATPGEFESCFESSGQTKEHALLVKALGVNQVVVAVNKLDAAVPPWDEGRYEAIKASVEPFLRQIGFKAGKAIAVYSYVARHFLQVRFVPVSGLSGENVAALSSDCPLSTWYRGDTFLQAIDRFTAAPRAVLKPMRMVCSDIAPTGKGVVVSGRLLQGRLQQGNRVLVMPIGDLATASRVEKGGAQPGPARAGDSVEVTLTGVDVTRMVPGSCLCKARSPVPVAEKLEAQVATLDALAVPLIRGTEFLLHLQGVDITAHVSKLIALTNSAGTVIKARPRCVPSGATAHVQLTLSRPICVERYSDCRALGRFVLRQKGQTVAVGLVLELKA</sequence>
<dbReference type="PROSITE" id="PS51722">
    <property type="entry name" value="G_TR_2"/>
    <property type="match status" value="1"/>
</dbReference>
<dbReference type="FunFam" id="3.40.50.300:FF:000204">
    <property type="entry name" value="Translation elongation factor Tu"/>
    <property type="match status" value="1"/>
</dbReference>
<dbReference type="InterPro" id="IPR054696">
    <property type="entry name" value="GTP-eEF1A_C"/>
</dbReference>
<evidence type="ECO:0000259" key="10">
    <source>
        <dbReference type="PROSITE" id="PS51722"/>
    </source>
</evidence>
<evidence type="ECO:0000256" key="8">
    <source>
        <dbReference type="ARBA" id="ARBA00023134"/>
    </source>
</evidence>
<dbReference type="PRINTS" id="PR00315">
    <property type="entry name" value="ELONGATNFCT"/>
</dbReference>
<organism evidence="11 12">
    <name type="scientific">Tribonema minus</name>
    <dbReference type="NCBI Taxonomy" id="303371"/>
    <lineage>
        <taxon>Eukaryota</taxon>
        <taxon>Sar</taxon>
        <taxon>Stramenopiles</taxon>
        <taxon>Ochrophyta</taxon>
        <taxon>PX clade</taxon>
        <taxon>Xanthophyceae</taxon>
        <taxon>Tribonematales</taxon>
        <taxon>Tribonemataceae</taxon>
        <taxon>Tribonema</taxon>
    </lineage>
</organism>
<feature type="domain" description="Tr-type G" evidence="10">
    <location>
        <begin position="1"/>
        <end position="236"/>
    </location>
</feature>
<reference evidence="11" key="1">
    <citation type="submission" date="2021-02" db="EMBL/GenBank/DDBJ databases">
        <title>First Annotated Genome of the Yellow-green Alga Tribonema minus.</title>
        <authorList>
            <person name="Mahan K.M."/>
        </authorList>
    </citation>
    <scope>NUCLEOTIDE SEQUENCE</scope>
    <source>
        <strain evidence="11">UTEX B ZZ1240</strain>
    </source>
</reference>
<keyword evidence="12" id="KW-1185">Reference proteome</keyword>
<dbReference type="Proteomes" id="UP000664859">
    <property type="component" value="Unassembled WGS sequence"/>
</dbReference>
<evidence type="ECO:0000256" key="2">
    <source>
        <dbReference type="ARBA" id="ARBA00004496"/>
    </source>
</evidence>
<keyword evidence="4" id="KW-0963">Cytoplasm</keyword>
<dbReference type="OrthoDB" id="342024at2759"/>
<evidence type="ECO:0000256" key="5">
    <source>
        <dbReference type="ARBA" id="ARBA00022741"/>
    </source>
</evidence>
<dbReference type="CDD" id="cd01883">
    <property type="entry name" value="EF1_alpha"/>
    <property type="match status" value="1"/>
</dbReference>
<keyword evidence="5" id="KW-0547">Nucleotide-binding</keyword>
<dbReference type="SUPFAM" id="SSF52540">
    <property type="entry name" value="P-loop containing nucleoside triphosphate hydrolases"/>
    <property type="match status" value="1"/>
</dbReference>
<dbReference type="PANTHER" id="PTHR23115">
    <property type="entry name" value="TRANSLATION FACTOR"/>
    <property type="match status" value="1"/>
</dbReference>
<keyword evidence="6 11" id="KW-0378">Hydrolase</keyword>
<evidence type="ECO:0000256" key="1">
    <source>
        <dbReference type="ARBA" id="ARBA00004229"/>
    </source>
</evidence>